<name>A0A316FYG8_9ACTN</name>
<evidence type="ECO:0000313" key="1">
    <source>
        <dbReference type="EMBL" id="PWK52590.1"/>
    </source>
</evidence>
<dbReference type="Proteomes" id="UP000245697">
    <property type="component" value="Unassembled WGS sequence"/>
</dbReference>
<protein>
    <submittedName>
        <fullName evidence="1">Uncharacterized protein</fullName>
    </submittedName>
</protein>
<dbReference type="AlphaFoldDB" id="A0A316FYG8"/>
<organism evidence="1 2">
    <name type="scientific">Actinoplanes xinjiangensis</name>
    <dbReference type="NCBI Taxonomy" id="512350"/>
    <lineage>
        <taxon>Bacteria</taxon>
        <taxon>Bacillati</taxon>
        <taxon>Actinomycetota</taxon>
        <taxon>Actinomycetes</taxon>
        <taxon>Micromonosporales</taxon>
        <taxon>Micromonosporaceae</taxon>
        <taxon>Actinoplanes</taxon>
    </lineage>
</organism>
<accession>A0A316FYG8</accession>
<sequence>MVGVSNAAINTEGLMAISIGTSQTPSVRDTHAAWLRLREDGNRPAVDAMAGTADGPAHADRTAVLERRDVVARMIPRGIAGALI</sequence>
<gene>
    <name evidence="1" type="ORF">BC793_101599</name>
</gene>
<dbReference type="EMBL" id="QGGR01000001">
    <property type="protein sequence ID" value="PWK52590.1"/>
    <property type="molecule type" value="Genomic_DNA"/>
</dbReference>
<reference evidence="1 2" key="1">
    <citation type="submission" date="2018-05" db="EMBL/GenBank/DDBJ databases">
        <title>Genomic Encyclopedia of Archaeal and Bacterial Type Strains, Phase II (KMG-II): from individual species to whole genera.</title>
        <authorList>
            <person name="Goeker M."/>
        </authorList>
    </citation>
    <scope>NUCLEOTIDE SEQUENCE [LARGE SCALE GENOMIC DNA]</scope>
    <source>
        <strain evidence="1 2">DSM 45184</strain>
    </source>
</reference>
<comment type="caution">
    <text evidence="1">The sequence shown here is derived from an EMBL/GenBank/DDBJ whole genome shotgun (WGS) entry which is preliminary data.</text>
</comment>
<evidence type="ECO:0000313" key="2">
    <source>
        <dbReference type="Proteomes" id="UP000245697"/>
    </source>
</evidence>
<keyword evidence="2" id="KW-1185">Reference proteome</keyword>
<proteinExistence type="predicted"/>